<sequence>MSSIRIQKLCFRLGRRNLAGPKGYYTVQDGFRAISSRFNKIIRVHHFSTSTISGRRKTYTYFGSSGSGSKKGGSGSKGHTQCPHCGYTMFHKDTTLVTSVKCENCHEVLFSSSKKDVPKEKLIEPAEIVNKLNQYIVGQDYAKKVLAVAVYNHYKRINQHKAKLQKQKWAEERERQDVIVFEKQRKGHPGGLNLDIRATLNNEGQRSRPETVPVSPVVKQKESSDSSDIQIDKTNILMLGPTGTGKTYIAQVLSEILNVPIVICDCTSLTQAGYVGEDVENVVGRLLQNAKFNVDKCQQGIVFLDEVDKISSKKGGQFQRDVGGEGVQQSLLKMMEGAVIKVPDLSGSGKKTIDVDTTNILFIFSGAFSGLTNIIQRRTNIKPFGFTSETPEDKEGANATDTIHQSDTTDHEKDEILRAVEVDDLVNFGMIPEFIGRIPVFAVFENMTTEMLIKILKEPRNALIPQYETLLEMDGAKLKFEEEALVAVAEKAKESGTGARALRSRLENILLEPMYEAPNSDIEEIIITKDTVENKTPPVYVQRSKDLVVSTDKFVIKQTEPPSMKVMNPPQSQA</sequence>
<evidence type="ECO:0000313" key="6">
    <source>
        <dbReference type="EnsemblMetazoa" id="G12991.3:cds"/>
    </source>
</evidence>
<feature type="domain" description="Clp ATPase C-terminal" evidence="5">
    <location>
        <begin position="447"/>
        <end position="541"/>
    </location>
</feature>
<feature type="region of interest" description="Disordered" evidence="3">
    <location>
        <begin position="386"/>
        <end position="410"/>
    </location>
</feature>
<dbReference type="GO" id="GO:0005759">
    <property type="term" value="C:mitochondrial matrix"/>
    <property type="evidence" value="ECO:0007669"/>
    <property type="project" value="TreeGrafter"/>
</dbReference>
<reference evidence="6" key="1">
    <citation type="submission" date="2022-08" db="UniProtKB">
        <authorList>
            <consortium name="EnsemblMetazoa"/>
        </authorList>
    </citation>
    <scope>IDENTIFICATION</scope>
    <source>
        <strain evidence="6">05x7-T-G4-1.051#20</strain>
    </source>
</reference>
<dbReference type="InterPro" id="IPR003959">
    <property type="entry name" value="ATPase_AAA_core"/>
</dbReference>
<dbReference type="GO" id="GO:0051603">
    <property type="term" value="P:proteolysis involved in protein catabolic process"/>
    <property type="evidence" value="ECO:0007669"/>
    <property type="project" value="TreeGrafter"/>
</dbReference>
<dbReference type="OMA" id="LIRGDMT"/>
<evidence type="ECO:0000256" key="2">
    <source>
        <dbReference type="ARBA" id="ARBA00022840"/>
    </source>
</evidence>
<dbReference type="InterPro" id="IPR027417">
    <property type="entry name" value="P-loop_NTPase"/>
</dbReference>
<dbReference type="Pfam" id="PF10431">
    <property type="entry name" value="ClpB_D2-small"/>
    <property type="match status" value="1"/>
</dbReference>
<dbReference type="AlphaFoldDB" id="A0A8W8I7Q0"/>
<proteinExistence type="predicted"/>
<dbReference type="GO" id="GO:0016887">
    <property type="term" value="F:ATP hydrolysis activity"/>
    <property type="evidence" value="ECO:0007669"/>
    <property type="project" value="InterPro"/>
</dbReference>
<dbReference type="SMART" id="SM01086">
    <property type="entry name" value="ClpB_D2-small"/>
    <property type="match status" value="1"/>
</dbReference>
<dbReference type="SUPFAM" id="SSF52540">
    <property type="entry name" value="P-loop containing nucleoside triphosphate hydrolases"/>
    <property type="match status" value="1"/>
</dbReference>
<dbReference type="InterPro" id="IPR003593">
    <property type="entry name" value="AAA+_ATPase"/>
</dbReference>
<evidence type="ECO:0000259" key="4">
    <source>
        <dbReference type="SMART" id="SM00382"/>
    </source>
</evidence>
<dbReference type="Gene3D" id="1.10.8.60">
    <property type="match status" value="1"/>
</dbReference>
<keyword evidence="7" id="KW-1185">Reference proteome</keyword>
<evidence type="ECO:0000313" key="7">
    <source>
        <dbReference type="Proteomes" id="UP000005408"/>
    </source>
</evidence>
<accession>A0A8W8I7Q0</accession>
<dbReference type="FunFam" id="1.10.8.60:FF:000002">
    <property type="entry name" value="ATP-dependent Clp protease ATP-binding subunit ClpX"/>
    <property type="match status" value="1"/>
</dbReference>
<keyword evidence="2" id="KW-0067">ATP-binding</keyword>
<protein>
    <recommendedName>
        <fullName evidence="8">ATP-dependent Clp protease ATP-binding subunit clpX-like, mitochondrial</fullName>
    </recommendedName>
</protein>
<dbReference type="Proteomes" id="UP000005408">
    <property type="component" value="Unassembled WGS sequence"/>
</dbReference>
<evidence type="ECO:0000256" key="3">
    <source>
        <dbReference type="SAM" id="MobiDB-lite"/>
    </source>
</evidence>
<dbReference type="PANTHER" id="PTHR48102">
    <property type="entry name" value="ATP-DEPENDENT CLP PROTEASE ATP-BINDING SUBUNIT CLPX-LIKE, MITOCHONDRIAL-RELATED"/>
    <property type="match status" value="1"/>
</dbReference>
<organism evidence="6 7">
    <name type="scientific">Magallana gigas</name>
    <name type="common">Pacific oyster</name>
    <name type="synonym">Crassostrea gigas</name>
    <dbReference type="NCBI Taxonomy" id="29159"/>
    <lineage>
        <taxon>Eukaryota</taxon>
        <taxon>Metazoa</taxon>
        <taxon>Spiralia</taxon>
        <taxon>Lophotrochozoa</taxon>
        <taxon>Mollusca</taxon>
        <taxon>Bivalvia</taxon>
        <taxon>Autobranchia</taxon>
        <taxon>Pteriomorphia</taxon>
        <taxon>Ostreida</taxon>
        <taxon>Ostreoidea</taxon>
        <taxon>Ostreidae</taxon>
        <taxon>Magallana</taxon>
    </lineage>
</organism>
<dbReference type="PANTHER" id="PTHR48102:SF7">
    <property type="entry name" value="ATP-DEPENDENT CLP PROTEASE ATP-BINDING SUBUNIT CLPX-LIKE, MITOCHONDRIAL"/>
    <property type="match status" value="1"/>
</dbReference>
<evidence type="ECO:0008006" key="8">
    <source>
        <dbReference type="Google" id="ProtNLM"/>
    </source>
</evidence>
<dbReference type="SMART" id="SM00382">
    <property type="entry name" value="AAA"/>
    <property type="match status" value="1"/>
</dbReference>
<dbReference type="NCBIfam" id="NF003745">
    <property type="entry name" value="PRK05342.1"/>
    <property type="match status" value="1"/>
</dbReference>
<dbReference type="GO" id="GO:0005524">
    <property type="term" value="F:ATP binding"/>
    <property type="evidence" value="ECO:0007669"/>
    <property type="project" value="UniProtKB-KW"/>
</dbReference>
<feature type="domain" description="AAA+ ATPase" evidence="4">
    <location>
        <begin position="232"/>
        <end position="385"/>
    </location>
</feature>
<dbReference type="Pfam" id="PF07724">
    <property type="entry name" value="AAA_2"/>
    <property type="match status" value="1"/>
</dbReference>
<dbReference type="Gene3D" id="3.40.50.300">
    <property type="entry name" value="P-loop containing nucleotide triphosphate hydrolases"/>
    <property type="match status" value="1"/>
</dbReference>
<dbReference type="InterPro" id="IPR050052">
    <property type="entry name" value="ATP-dep_Clp_protease_ClpX"/>
</dbReference>
<keyword evidence="1" id="KW-0547">Nucleotide-binding</keyword>
<dbReference type="InterPro" id="IPR019489">
    <property type="entry name" value="Clp_ATPase_C"/>
</dbReference>
<feature type="region of interest" description="Disordered" evidence="3">
    <location>
        <begin position="200"/>
        <end position="225"/>
    </location>
</feature>
<evidence type="ECO:0000256" key="1">
    <source>
        <dbReference type="ARBA" id="ARBA00022741"/>
    </source>
</evidence>
<evidence type="ECO:0000259" key="5">
    <source>
        <dbReference type="SMART" id="SM01086"/>
    </source>
</evidence>
<dbReference type="EnsemblMetazoa" id="G12991.3">
    <property type="protein sequence ID" value="G12991.3:cds"/>
    <property type="gene ID" value="G12991"/>
</dbReference>
<name>A0A8W8I7Q0_MAGGI</name>
<dbReference type="OrthoDB" id="1721884at2759"/>